<dbReference type="EMBL" id="JBBAXC010000022">
    <property type="protein sequence ID" value="MEI5909248.1"/>
    <property type="molecule type" value="Genomic_DNA"/>
</dbReference>
<organism evidence="2 3">
    <name type="scientific">Bacillus spongiae</name>
    <dbReference type="NCBI Taxonomy" id="2683610"/>
    <lineage>
        <taxon>Bacteria</taxon>
        <taxon>Bacillati</taxon>
        <taxon>Bacillota</taxon>
        <taxon>Bacilli</taxon>
        <taxon>Bacillales</taxon>
        <taxon>Bacillaceae</taxon>
        <taxon>Bacillus</taxon>
    </lineage>
</organism>
<dbReference type="Proteomes" id="UP001312865">
    <property type="component" value="Unassembled WGS sequence"/>
</dbReference>
<name>A0ABU8HJH3_9BACI</name>
<keyword evidence="1" id="KW-0732">Signal</keyword>
<accession>A0ABU8HJH3</accession>
<evidence type="ECO:0000313" key="2">
    <source>
        <dbReference type="EMBL" id="MEI5909248.1"/>
    </source>
</evidence>
<reference evidence="2 3" key="1">
    <citation type="journal article" date="2018" name="J. Microbiol.">
        <title>Bacillus spongiae sp. nov., isolated from sponge of Jeju Island.</title>
        <authorList>
            <person name="Lee G.E."/>
            <person name="Im W.T."/>
            <person name="Park J.S."/>
        </authorList>
    </citation>
    <scope>NUCLEOTIDE SEQUENCE [LARGE SCALE GENOMIC DNA]</scope>
    <source>
        <strain evidence="2 3">135PIL107-10</strain>
    </source>
</reference>
<proteinExistence type="predicted"/>
<gene>
    <name evidence="2" type="ORF">WAK64_19540</name>
</gene>
<protein>
    <recommendedName>
        <fullName evidence="4">DUF3221 domain-containing protein</fullName>
    </recommendedName>
</protein>
<sequence>MKQKKLLFIFGFCILLLTACNGKETATPYDLCGYGPMMIVDDKIYVSVPDTKSFTLSKELGEISEKIDEQFHPTENLTSNVLEPGTVIYSVQNYDHYLVAKTTENNYLLFDEVN</sequence>
<dbReference type="PROSITE" id="PS51257">
    <property type="entry name" value="PROKAR_LIPOPROTEIN"/>
    <property type="match status" value="1"/>
</dbReference>
<evidence type="ECO:0000313" key="3">
    <source>
        <dbReference type="Proteomes" id="UP001312865"/>
    </source>
</evidence>
<feature type="signal peptide" evidence="1">
    <location>
        <begin position="1"/>
        <end position="22"/>
    </location>
</feature>
<evidence type="ECO:0008006" key="4">
    <source>
        <dbReference type="Google" id="ProtNLM"/>
    </source>
</evidence>
<keyword evidence="3" id="KW-1185">Reference proteome</keyword>
<feature type="chain" id="PRO_5047496215" description="DUF3221 domain-containing protein" evidence="1">
    <location>
        <begin position="23"/>
        <end position="114"/>
    </location>
</feature>
<comment type="caution">
    <text evidence="2">The sequence shown here is derived from an EMBL/GenBank/DDBJ whole genome shotgun (WGS) entry which is preliminary data.</text>
</comment>
<evidence type="ECO:0000256" key="1">
    <source>
        <dbReference type="SAM" id="SignalP"/>
    </source>
</evidence>
<dbReference type="RefSeq" id="WP_336588688.1">
    <property type="nucleotide sequence ID" value="NZ_JBBAXC010000022.1"/>
</dbReference>